<evidence type="ECO:0000259" key="2">
    <source>
        <dbReference type="Pfam" id="PF13475"/>
    </source>
</evidence>
<proteinExistence type="predicted"/>
<dbReference type="Pfam" id="PF13475">
    <property type="entry name" value="DUF4116"/>
    <property type="match status" value="1"/>
</dbReference>
<protein>
    <submittedName>
        <fullName evidence="3">DUF4116 domain-containing protein</fullName>
    </submittedName>
</protein>
<sequence>MKPPKQEDSALKIKPVMPEMSLIDKLPEEIFLHILIKRVESNEFKWTDLIKLQLVSKRWQRFCRHNMLWRIICHQYADDQQIKTMIDDDISNVITSAERYYWHFIRSQQMIDDFVDHTLVTQDGLNVLDHLEDHQDDLDDANLVELLYAQNPLTIIQNLDFLEAQCLLEVLPNALKDINQDYRSSLTQVAVQSDVRAMAYATDEQRSSRELALPLVRIHPKVLMHLSEGLTAELTNNKNLMLTVVARDGNLLELASDTLKNDRDVVFAATQEDSAALLYASQALLSHKPNALALVAEVGSSIEYLPSALRRDDDVIDAAMQQDPGAIQYVLSESITEARALMAVQSNGFLYRYVGTEMQRNLSVIREAFSSYTLESIFPYSNELEMIKMALTKNIEAFNCLPEVLKGHIDFVKSLYVDFPQVENYLDHHTTICLAISLHTEALPPSSNLNGSDIVQPETNRPD</sequence>
<dbReference type="InterPro" id="IPR025197">
    <property type="entry name" value="DUF4116"/>
</dbReference>
<accession>A0ABT1L4C7</accession>
<dbReference type="SUPFAM" id="SSF81383">
    <property type="entry name" value="F-box domain"/>
    <property type="match status" value="1"/>
</dbReference>
<gene>
    <name evidence="3" type="ORF">MKS91_00220</name>
</gene>
<dbReference type="Gene3D" id="1.20.1280.50">
    <property type="match status" value="1"/>
</dbReference>
<evidence type="ECO:0000313" key="4">
    <source>
        <dbReference type="Proteomes" id="UP001320768"/>
    </source>
</evidence>
<evidence type="ECO:0000313" key="3">
    <source>
        <dbReference type="EMBL" id="MCP8351723.1"/>
    </source>
</evidence>
<name>A0ABT1L4C7_9GAMM</name>
<dbReference type="RefSeq" id="WP_258568838.1">
    <property type="nucleotide sequence ID" value="NZ_JAKUDN010000001.1"/>
</dbReference>
<dbReference type="InterPro" id="IPR001810">
    <property type="entry name" value="F-box_dom"/>
</dbReference>
<dbReference type="Pfam" id="PF12937">
    <property type="entry name" value="F-box-like"/>
    <property type="match status" value="1"/>
</dbReference>
<dbReference type="EMBL" id="JAKUDN010000001">
    <property type="protein sequence ID" value="MCP8351723.1"/>
    <property type="molecule type" value="Genomic_DNA"/>
</dbReference>
<feature type="domain" description="DUF4116" evidence="2">
    <location>
        <begin position="237"/>
        <end position="284"/>
    </location>
</feature>
<reference evidence="3 4" key="1">
    <citation type="journal article" date="2022" name="Nat. Microbiol.">
        <title>The microbiome of a bacterivorous marine choanoflagellate contains a resource-demanding obligate bacterial associate.</title>
        <authorList>
            <person name="Needham D.M."/>
            <person name="Poirier C."/>
            <person name="Bachy C."/>
            <person name="George E.E."/>
            <person name="Wilken S."/>
            <person name="Yung C.C.M."/>
            <person name="Limardo A.J."/>
            <person name="Morando M."/>
            <person name="Sudek L."/>
            <person name="Malmstrom R.R."/>
            <person name="Keeling P.J."/>
            <person name="Santoro A.E."/>
            <person name="Worden A.Z."/>
        </authorList>
    </citation>
    <scope>NUCLEOTIDE SEQUENCE [LARGE SCALE GENOMIC DNA]</scope>
    <source>
        <strain evidence="3 4">Comchoano-2</strain>
    </source>
</reference>
<keyword evidence="4" id="KW-1185">Reference proteome</keyword>
<dbReference type="Proteomes" id="UP001320768">
    <property type="component" value="Unassembled WGS sequence"/>
</dbReference>
<comment type="caution">
    <text evidence="3">The sequence shown here is derived from an EMBL/GenBank/DDBJ whole genome shotgun (WGS) entry which is preliminary data.</text>
</comment>
<organism evidence="3 4">
    <name type="scientific">Candidatus Synchoanobacter obligatus</name>
    <dbReference type="NCBI Taxonomy" id="2919597"/>
    <lineage>
        <taxon>Bacteria</taxon>
        <taxon>Pseudomonadati</taxon>
        <taxon>Pseudomonadota</taxon>
        <taxon>Gammaproteobacteria</taxon>
        <taxon>Candidatus Comchoanobacterales</taxon>
        <taxon>Candidatus Comchoanobacteraceae</taxon>
        <taxon>Candidatus Synchoanobacter</taxon>
    </lineage>
</organism>
<evidence type="ECO:0000259" key="1">
    <source>
        <dbReference type="Pfam" id="PF12937"/>
    </source>
</evidence>
<feature type="domain" description="F-box" evidence="1">
    <location>
        <begin position="23"/>
        <end position="74"/>
    </location>
</feature>
<dbReference type="InterPro" id="IPR036047">
    <property type="entry name" value="F-box-like_dom_sf"/>
</dbReference>